<feature type="domain" description="Cadherin" evidence="26">
    <location>
        <begin position="924"/>
        <end position="1029"/>
    </location>
</feature>
<dbReference type="CDD" id="cd00055">
    <property type="entry name" value="EGF_Lam"/>
    <property type="match status" value="1"/>
</dbReference>
<evidence type="ECO:0000256" key="2">
    <source>
        <dbReference type="ARBA" id="ARBA00022475"/>
    </source>
</evidence>
<dbReference type="SUPFAM" id="SSF81321">
    <property type="entry name" value="Family A G protein-coupled receptor-like"/>
    <property type="match status" value="1"/>
</dbReference>
<evidence type="ECO:0000256" key="13">
    <source>
        <dbReference type="ARBA" id="ARBA00023224"/>
    </source>
</evidence>
<accession>A0ABM1A2P5</accession>
<dbReference type="Gene3D" id="1.20.1070.10">
    <property type="entry name" value="Rhodopsin 7-helix transmembrane proteins"/>
    <property type="match status" value="1"/>
</dbReference>
<dbReference type="PROSITE" id="PS50027">
    <property type="entry name" value="EGF_LAM_2"/>
    <property type="match status" value="1"/>
</dbReference>
<evidence type="ECO:0000256" key="12">
    <source>
        <dbReference type="ARBA" id="ARBA00023180"/>
    </source>
</evidence>
<feature type="transmembrane region" description="Helical" evidence="19">
    <location>
        <begin position="2533"/>
        <end position="2550"/>
    </location>
</feature>
<keyword evidence="3 15" id="KW-0245">EGF-like domain</keyword>
<evidence type="ECO:0000259" key="23">
    <source>
        <dbReference type="PROSITE" id="PS50221"/>
    </source>
</evidence>
<dbReference type="InterPro" id="IPR020894">
    <property type="entry name" value="Cadherin_CS"/>
</dbReference>
<evidence type="ECO:0000259" key="26">
    <source>
        <dbReference type="PROSITE" id="PS50268"/>
    </source>
</evidence>
<keyword evidence="11 28" id="KW-0675">Receptor</keyword>
<dbReference type="PROSITE" id="PS50261">
    <property type="entry name" value="G_PROTEIN_RECEP_F2_4"/>
    <property type="match status" value="1"/>
</dbReference>
<comment type="subcellular location">
    <subcellularLocation>
        <location evidence="1">Cell membrane</location>
        <topology evidence="1">Multi-pass membrane protein</topology>
    </subcellularLocation>
</comment>
<keyword evidence="6 14" id="KW-0106">Calcium</keyword>
<feature type="domain" description="Cadherin" evidence="26">
    <location>
        <begin position="398"/>
        <end position="505"/>
    </location>
</feature>
<dbReference type="InterPro" id="IPR046338">
    <property type="entry name" value="GAIN_dom_sf"/>
</dbReference>
<feature type="disulfide bond" evidence="15">
    <location>
        <begin position="1964"/>
        <end position="1973"/>
    </location>
</feature>
<dbReference type="InterPro" id="IPR032471">
    <property type="entry name" value="AGRL2-4_GAIN_subdom_A"/>
</dbReference>
<dbReference type="PRINTS" id="PR00205">
    <property type="entry name" value="CADHERIN"/>
</dbReference>
<dbReference type="SUPFAM" id="SSF49899">
    <property type="entry name" value="Concanavalin A-like lectins/glucanases"/>
    <property type="match status" value="2"/>
</dbReference>
<dbReference type="CDD" id="cd11304">
    <property type="entry name" value="Cadherin_repeat"/>
    <property type="match status" value="9"/>
</dbReference>
<evidence type="ECO:0000259" key="25">
    <source>
        <dbReference type="PROSITE" id="PS50261"/>
    </source>
</evidence>
<feature type="domain" description="Laminin G" evidence="20">
    <location>
        <begin position="1732"/>
        <end position="1898"/>
    </location>
</feature>
<feature type="domain" description="EGF-like" evidence="21">
    <location>
        <begin position="1404"/>
        <end position="1440"/>
    </location>
</feature>
<feature type="domain" description="G-protein coupled receptors family 2 profile 2" evidence="25">
    <location>
        <begin position="2498"/>
        <end position="2735"/>
    </location>
</feature>
<feature type="transmembrane region" description="Helical" evidence="19">
    <location>
        <begin position="2603"/>
        <end position="2622"/>
    </location>
</feature>
<dbReference type="GeneID" id="101845935"/>
<dbReference type="Gene3D" id="2.60.40.60">
    <property type="entry name" value="Cadherins"/>
    <property type="match status" value="9"/>
</dbReference>
<dbReference type="PANTHER" id="PTHR24026">
    <property type="entry name" value="FAT ATYPICAL CADHERIN-RELATED"/>
    <property type="match status" value="1"/>
</dbReference>
<dbReference type="InterPro" id="IPR001881">
    <property type="entry name" value="EGF-like_Ca-bd_dom"/>
</dbReference>
<evidence type="ECO:0000259" key="21">
    <source>
        <dbReference type="PROSITE" id="PS50026"/>
    </source>
</evidence>
<dbReference type="SMART" id="SM00112">
    <property type="entry name" value="CA"/>
    <property type="match status" value="9"/>
</dbReference>
<keyword evidence="4 19" id="KW-0812">Transmembrane</keyword>
<evidence type="ECO:0000256" key="10">
    <source>
        <dbReference type="ARBA" id="ARBA00023157"/>
    </source>
</evidence>
<dbReference type="Pfam" id="PF00053">
    <property type="entry name" value="EGF_laminin"/>
    <property type="match status" value="1"/>
</dbReference>
<feature type="compositionally biased region" description="Low complexity" evidence="18">
    <location>
        <begin position="2995"/>
        <end position="3007"/>
    </location>
</feature>
<dbReference type="CDD" id="cd00054">
    <property type="entry name" value="EGF_CA"/>
    <property type="match status" value="4"/>
</dbReference>
<dbReference type="InterPro" id="IPR002049">
    <property type="entry name" value="LE_dom"/>
</dbReference>
<evidence type="ECO:0000256" key="4">
    <source>
        <dbReference type="ARBA" id="ARBA00022692"/>
    </source>
</evidence>
<dbReference type="SMART" id="SM00282">
    <property type="entry name" value="LamG"/>
    <property type="match status" value="2"/>
</dbReference>
<feature type="disulfide bond" evidence="17">
    <location>
        <begin position="2052"/>
        <end position="2061"/>
    </location>
</feature>
<dbReference type="InterPro" id="IPR001879">
    <property type="entry name" value="GPCR_2_extracellular_dom"/>
</dbReference>
<dbReference type="Pfam" id="PF00008">
    <property type="entry name" value="EGF"/>
    <property type="match status" value="1"/>
</dbReference>
<dbReference type="SMART" id="SM00179">
    <property type="entry name" value="EGF_CA"/>
    <property type="match status" value="3"/>
</dbReference>
<keyword evidence="10 15" id="KW-1015">Disulfide bond</keyword>
<dbReference type="SUPFAM" id="SSF49313">
    <property type="entry name" value="Cadherin-like"/>
    <property type="match status" value="9"/>
</dbReference>
<feature type="transmembrane region" description="Helical" evidence="19">
    <location>
        <begin position="2500"/>
        <end position="2521"/>
    </location>
</feature>
<evidence type="ECO:0000313" key="27">
    <source>
        <dbReference type="Proteomes" id="UP000694888"/>
    </source>
</evidence>
<dbReference type="PROSITE" id="PS00232">
    <property type="entry name" value="CADHERIN_1"/>
    <property type="match status" value="5"/>
</dbReference>
<dbReference type="PRINTS" id="PR00249">
    <property type="entry name" value="GPCRSECRETIN"/>
</dbReference>
<feature type="domain" description="EGF-like" evidence="21">
    <location>
        <begin position="1692"/>
        <end position="1728"/>
    </location>
</feature>
<dbReference type="InterPro" id="IPR015919">
    <property type="entry name" value="Cadherin-like_sf"/>
</dbReference>
<evidence type="ECO:0000256" key="9">
    <source>
        <dbReference type="ARBA" id="ARBA00023136"/>
    </source>
</evidence>
<dbReference type="InterPro" id="IPR013320">
    <property type="entry name" value="ConA-like_dom_sf"/>
</dbReference>
<feature type="domain" description="Cadherin" evidence="26">
    <location>
        <begin position="611"/>
        <end position="715"/>
    </location>
</feature>
<feature type="domain" description="GAIN-B" evidence="23">
    <location>
        <begin position="2332"/>
        <end position="2489"/>
    </location>
</feature>
<feature type="disulfide bond" evidence="17">
    <location>
        <begin position="2033"/>
        <end position="2050"/>
    </location>
</feature>
<feature type="domain" description="Cadherin" evidence="26">
    <location>
        <begin position="822"/>
        <end position="923"/>
    </location>
</feature>
<keyword evidence="5" id="KW-0677">Repeat</keyword>
<dbReference type="PROSITE" id="PS50221">
    <property type="entry name" value="GAIN_B"/>
    <property type="match status" value="1"/>
</dbReference>
<dbReference type="SMART" id="SM00008">
    <property type="entry name" value="HormR"/>
    <property type="match status" value="1"/>
</dbReference>
<dbReference type="Gene3D" id="4.10.1240.10">
    <property type="entry name" value="GPCR, family 2, extracellular hormone receptor domain"/>
    <property type="match status" value="1"/>
</dbReference>
<feature type="domain" description="Cadherin" evidence="26">
    <location>
        <begin position="1154"/>
        <end position="1256"/>
    </location>
</feature>
<dbReference type="Pfam" id="PF00002">
    <property type="entry name" value="7tm_2"/>
    <property type="match status" value="1"/>
</dbReference>
<dbReference type="Pfam" id="PF16489">
    <property type="entry name" value="GAIN"/>
    <property type="match status" value="1"/>
</dbReference>
<dbReference type="Gene3D" id="2.60.120.200">
    <property type="match status" value="2"/>
</dbReference>
<feature type="disulfide bond" evidence="15">
    <location>
        <begin position="1718"/>
        <end position="1727"/>
    </location>
</feature>
<feature type="compositionally biased region" description="Pro residues" evidence="18">
    <location>
        <begin position="2940"/>
        <end position="2950"/>
    </location>
</feature>
<dbReference type="SMART" id="SM00181">
    <property type="entry name" value="EGF"/>
    <property type="match status" value="6"/>
</dbReference>
<sequence length="3007" mass="334653">MKKRWKTLFAKFNLCHKLTMGRGEHRSSWRTYALFFLLLAILCYVPGTLSYQVHLSSSDPRGSLLVNSTLAGHAREYRIERKGSKAVLPFISHPSHPGVVFLKRRIDCHKLKRNPLHFRLISTTGKPFHSHVLQNSSVIPYFVFVHGPRCRFLHREWLHKKIQKGLNQHKVFLYLPSSSDCLSKHHTIISLFDYIPSQYHSCKLQAVPVSPRIHVKPETLDLSFSENFCLSNELRIEVQLTVDCHKSHAQIVPYTLILRKVSTPAVSDHKALTRVRRQITNTSPSFEKDQYEVHVKEGQESGLPVITIWAKDEDAGEAGLLTYSMEADQDLRSQNMFSIDPTSGSIKTTISLDREFMSQHSFTITATDNALPESERRSATTYLTIIVDDVNDHEPRFPKQSVRIDVPESFEAERDVFLANAVDGDAGNNAVIRYSIINPGPPNDAFMINPQTGSISTFRKLDREKVSSYKLIVQAMDQGNLNERKSSTFTLLINVEDENDNSPQFLEDNYIVKLREDRPYSKTKEILNITALDADEGDNALISYRLSPESEIFKIDEFTGKLYQVKSVDYEDQNKYQLQVWAEDHGAHPKWNRSNILIEIVDVNDNKPRFIEPSYSMVVNEDITTGSSVLQVQAEDRDSGENARLKYSFVNVSQSFPFEIESGSGLIKTSQLLDREKVAQYKFVVKAADGAPVPMSASVSVTISLRDINDNPPRFEARSYNTTVSEEAGVGDPVETVVAVDPDEGDNGRLTYAVEGGNDRDAFSIRQTRGKGIISVKNALDARQQNKYVLTVTVKDVVHQSDSVLVYIDVLDTNRHRPVFQGKEQFKAEVSEDAGIGTTVFQVLALDSDKGENQRITYMLSPATVFAIDPDSGVITTRQKLDRDSTPAYILTVTAMDNGQPPLDDVAELVISVKDVNDNKPEFTQYEYFGNVTENSLENTVIMTIKATDKDASTNGQVTYTFDGGDDGGGSFSIDNQGVIRLVKKVDREVTPFYNLVAVAVDSHPTNPLSSSVVVHINVLDLNDNPPKFESSVFNVMIEENSPIGSTVAKIIAEDPDEGVNAQVVYSLMESGDSHSFQLSGLRGEAAIITTLINLDYDNGKKEYEVVLQAASGPKIAKAKVKIHVQDVNDEEPHLEDFSIIYNNFGGMFPSGPIGKVPAYDPDVSDRDKLVYKILSGNNAELIHLNESTGEITLDRRLDSDVPRSGTFQISVSDGRHEKTRTCWLSVRRVTMEMLHSAVTIRLDRMTQTSFLSPLMRYFPNALAHILGTDETDVFVINVEEDTDVPAQILNVSVSVRKDSVIERGQTRDVFFTPMYIREVIYLHRTLLANMSTLHVLPFDDNLCLREPCINNEACHTVVQKGVGRPFISSPTVLFRPVHPTQIFSCRCPVGFAGQNQSKMCDIEIDLCYSFPCQNNGLCLRHESGYTCQCAPDFTGPHCELNMTSTFTSLTCPTDHCHGPSHCVPLSGGGFVCDGCPEDDHHDSQCRLRTKNFQRGSYLTFPSLKARNRFIISMKFATQERNGLLLYNGRFNGEHDFIALEVVDAQVRFTFCLGSNVTTSVTSNVKDGVSTGEWVTVKVEYLARTATVTVGEDCDTEIVINYGDKLGDHSCAVRVEQVLDSFCDNPMNNCNRLLDLTGPMQIGGLPLNHNSANQLDAVDFVGCMSDIRLDHRLVDLDASIADFLTSTGCPPKELHCQNSPCKLGGVCSEGWNTYRCDCLERTGGKDCSQTIEVSRQLHGDGYLTYTSVPDPVVRYPWVNGIAFRTREANGALMQIMFDSKDVLIKIVDGHIHYRFGTSEITFDTARVDDGQWHYFEVRWRVQGVVDMFLDYGQYNKKYNISAPVGGKMIEMVYVGVSKDGLKPLENHFKGCVKDIRVGNTPQSLLRQPDGETNVDTGCIGQQICGPGMCGSGQCVDEWNSHRCECPPGTIGPQCLDVCTNFNPCKNWAECRQPGLGENSYRCECGVRQSGHYCENQAPLTCPTEWWGKPVCGPCHCDADKGFLSSCNKDNGTCSCKALHYLPPGGDTCYPCDCYLLGSMDMTCHPTTGQCKCHKGVVGRRCDQCDSIYAAVVEVRKKAEVEGEEDKTVVKCQVSYDDCPRNHASNIWWDPIAFGKEAEQDCPTGATGNARRKCTQKDSWHEADLFDCTSDSFKELEPQLIDFELNGISPSSADYTIELMKNISYTTTPIYGGDIRLTYRYTKVILEYEIASPALSMISQQYRDFVQKLLVVLSNVTDQTYMGYWQRVGKLTGGATHLLNLFEEFVTKIVKLLPEAQSGTFEAVSDDMVLGADWMSLANFSGATVPKYDNNVKKGSVDKEAAVTFPAGFFSVPDTSSAREKRQAAPGFSDASSTSSIDPPRAYVGYAVYRDFGKHISMKTDSSIRRTSRPMTVNSPMLTVVVASENVIREGTYILRFRLLLPNNRTNLHCARWVPSGDETSGTWTASGCQTEDTVCRVSLGSDHCEEYYVTCVCSRPSTFAVIIDVADGTALLPPVIDMEALSIVLTAMSLMLLLLSFFVLFTFKRLQCNWNSIRINIIFTLFIIELAYVIGINRTTPELFCRLVAISLHYFYMACFAWLFVEVLHIYRMLTEKQTINYGAMKFYYLLGYVLPGIVVGLAVGLYTDAYGNASFCWLSTSETFIWSFAGPVAFVVVLNVITFVFAARASCADKLPVTDVSVMRFGLLASILLLFLLSTAWVLGLLSVNYGLLSLHYLHAIFLFVEGIFVFLAYILLSKKVRWCAKRFYYRLKGKKVEFDENMASGRNSVQSRSALAYRHDSSGEGGLRINNVGISTTSTTSRSTKSSKGDKYLQSTSSSMSGGPAITSVPYGFESPFKEKIKEEMGDGTGKPGNDSDSDSDASMDRNSLELASSHSSDEDDEFDLNPGWENQVPKSKAVEQALEQIEKMKKDKERERLGNNAEDVPLEEYHGNESPGGRRMIPPPPLGPNPPDVTLSTLHSRPVLPPVRSDSLPYPPPASSPRQPSNTVQVLTHNGSISSDSESSETTA</sequence>
<feature type="domain" description="Laminin EGF-like" evidence="22">
    <location>
        <begin position="2031"/>
        <end position="2076"/>
    </location>
</feature>
<dbReference type="Pfam" id="PF00028">
    <property type="entry name" value="Cadherin"/>
    <property type="match status" value="8"/>
</dbReference>
<feature type="domain" description="Cadherin" evidence="26">
    <location>
        <begin position="1030"/>
        <end position="1135"/>
    </location>
</feature>
<evidence type="ECO:0000259" key="22">
    <source>
        <dbReference type="PROSITE" id="PS50027"/>
    </source>
</evidence>
<dbReference type="InterPro" id="IPR001791">
    <property type="entry name" value="Laminin_G"/>
</dbReference>
<feature type="compositionally biased region" description="Polar residues" evidence="18">
    <location>
        <begin position="2985"/>
        <end position="2994"/>
    </location>
</feature>
<dbReference type="SUPFAM" id="SSF57196">
    <property type="entry name" value="EGF/Laminin"/>
    <property type="match status" value="2"/>
</dbReference>
<evidence type="ECO:0000256" key="3">
    <source>
        <dbReference type="ARBA" id="ARBA00022536"/>
    </source>
</evidence>
<feature type="region of interest" description="Disordered" evidence="18">
    <location>
        <begin position="2785"/>
        <end position="3007"/>
    </location>
</feature>
<dbReference type="InterPro" id="IPR002126">
    <property type="entry name" value="Cadherin-like_dom"/>
</dbReference>
<feature type="domain" description="Cadherin" evidence="26">
    <location>
        <begin position="506"/>
        <end position="610"/>
    </location>
</feature>
<evidence type="ECO:0000256" key="1">
    <source>
        <dbReference type="ARBA" id="ARBA00004651"/>
    </source>
</evidence>
<feature type="domain" description="Cadherin" evidence="26">
    <location>
        <begin position="716"/>
        <end position="820"/>
    </location>
</feature>
<keyword evidence="12" id="KW-0325">Glycoprotein</keyword>
<keyword evidence="27" id="KW-1185">Reference proteome</keyword>
<evidence type="ECO:0000256" key="15">
    <source>
        <dbReference type="PROSITE-ProRule" id="PRU00076"/>
    </source>
</evidence>
<feature type="disulfide bond" evidence="15">
    <location>
        <begin position="1430"/>
        <end position="1439"/>
    </location>
</feature>
<feature type="compositionally biased region" description="Low complexity" evidence="18">
    <location>
        <begin position="2793"/>
        <end position="2804"/>
    </location>
</feature>
<name>A0ABM1A2P5_APLCA</name>
<dbReference type="PANTHER" id="PTHR24026:SF51">
    <property type="entry name" value="PROTOCADHERIN-LIKE WING POLARITY PROTEIN STAN"/>
    <property type="match status" value="1"/>
</dbReference>
<keyword evidence="7 19" id="KW-1133">Transmembrane helix</keyword>
<dbReference type="PROSITE" id="PS00022">
    <property type="entry name" value="EGF_1"/>
    <property type="match status" value="3"/>
</dbReference>
<evidence type="ECO:0000256" key="5">
    <source>
        <dbReference type="ARBA" id="ARBA00022737"/>
    </source>
</evidence>
<evidence type="ECO:0000256" key="16">
    <source>
        <dbReference type="PROSITE-ProRule" id="PRU00122"/>
    </source>
</evidence>
<evidence type="ECO:0000313" key="28">
    <source>
        <dbReference type="RefSeq" id="XP_012939635.1"/>
    </source>
</evidence>
<dbReference type="InterPro" id="IPR000742">
    <property type="entry name" value="EGF"/>
</dbReference>
<dbReference type="InterPro" id="IPR000832">
    <property type="entry name" value="GPCR_2_secretin-like"/>
</dbReference>
<evidence type="ECO:0000256" key="6">
    <source>
        <dbReference type="ARBA" id="ARBA00022837"/>
    </source>
</evidence>
<reference evidence="28" key="1">
    <citation type="submission" date="2025-08" db="UniProtKB">
        <authorList>
            <consortium name="RefSeq"/>
        </authorList>
    </citation>
    <scope>IDENTIFICATION</scope>
</reference>
<evidence type="ECO:0000256" key="7">
    <source>
        <dbReference type="ARBA" id="ARBA00022989"/>
    </source>
</evidence>
<dbReference type="InterPro" id="IPR036445">
    <property type="entry name" value="GPCR_2_extracell_dom_sf"/>
</dbReference>
<dbReference type="Pfam" id="PF02210">
    <property type="entry name" value="Laminin_G_2"/>
    <property type="match status" value="2"/>
</dbReference>
<dbReference type="PROSITE" id="PS50026">
    <property type="entry name" value="EGF_3"/>
    <property type="match status" value="3"/>
</dbReference>
<dbReference type="PROSITE" id="PS50268">
    <property type="entry name" value="CADHERIN_2"/>
    <property type="match status" value="9"/>
</dbReference>
<dbReference type="Pfam" id="PF23592">
    <property type="entry name" value="Cadherin_CELSR2_9th"/>
    <property type="match status" value="1"/>
</dbReference>
<feature type="compositionally biased region" description="Basic and acidic residues" evidence="18">
    <location>
        <begin position="2903"/>
        <end position="2916"/>
    </location>
</feature>
<evidence type="ECO:0000259" key="24">
    <source>
        <dbReference type="PROSITE" id="PS50227"/>
    </source>
</evidence>
<keyword evidence="9 19" id="KW-0472">Membrane</keyword>
<feature type="domain" description="Laminin G" evidence="20">
    <location>
        <begin position="1488"/>
        <end position="1689"/>
    </location>
</feature>
<keyword evidence="17" id="KW-0424">Laminin EGF-like domain</keyword>
<feature type="domain" description="Cadherin" evidence="26">
    <location>
        <begin position="287"/>
        <end position="397"/>
    </location>
</feature>
<evidence type="ECO:0000256" key="11">
    <source>
        <dbReference type="ARBA" id="ARBA00023170"/>
    </source>
</evidence>
<dbReference type="InterPro" id="IPR017981">
    <property type="entry name" value="GPCR_2-like_7TM"/>
</dbReference>
<comment type="caution">
    <text evidence="15">Lacks conserved residue(s) required for the propagation of feature annotation.</text>
</comment>
<gene>
    <name evidence="28" type="primary">LOC101845935</name>
</gene>
<evidence type="ECO:0000256" key="8">
    <source>
        <dbReference type="ARBA" id="ARBA00023040"/>
    </source>
</evidence>
<dbReference type="PROSITE" id="PS50227">
    <property type="entry name" value="G_PROTEIN_RECEP_F2_3"/>
    <property type="match status" value="1"/>
</dbReference>
<feature type="disulfide bond" evidence="17">
    <location>
        <begin position="2031"/>
        <end position="2043"/>
    </location>
</feature>
<proteinExistence type="predicted"/>
<dbReference type="InterPro" id="IPR057244">
    <property type="entry name" value="GAIN_B"/>
</dbReference>
<feature type="compositionally biased region" description="Basic and acidic residues" evidence="18">
    <location>
        <begin position="2834"/>
        <end position="2843"/>
    </location>
</feature>
<dbReference type="Gene3D" id="2.10.25.10">
    <property type="entry name" value="Laminin"/>
    <property type="match status" value="4"/>
</dbReference>
<feature type="transmembrane region" description="Helical" evidence="19">
    <location>
        <begin position="2713"/>
        <end position="2734"/>
    </location>
</feature>
<feature type="disulfide bond" evidence="16">
    <location>
        <begin position="1871"/>
        <end position="1898"/>
    </location>
</feature>
<dbReference type="InterPro" id="IPR056286">
    <property type="entry name" value="Cadherin_CELSR1-3_9th"/>
</dbReference>
<feature type="transmembrane region" description="Helical" evidence="19">
    <location>
        <begin position="2684"/>
        <end position="2707"/>
    </location>
</feature>
<dbReference type="CDD" id="cd15441">
    <property type="entry name" value="7tmB2_CELSR_Adhesion_IV"/>
    <property type="match status" value="1"/>
</dbReference>
<dbReference type="Gene3D" id="2.60.220.50">
    <property type="match status" value="1"/>
</dbReference>
<keyword evidence="2" id="KW-1003">Cell membrane</keyword>
<dbReference type="CDD" id="cd00110">
    <property type="entry name" value="LamG"/>
    <property type="match status" value="2"/>
</dbReference>
<feature type="domain" description="EGF-like" evidence="21">
    <location>
        <begin position="1935"/>
        <end position="1974"/>
    </location>
</feature>
<evidence type="ECO:0000256" key="18">
    <source>
        <dbReference type="SAM" id="MobiDB-lite"/>
    </source>
</evidence>
<keyword evidence="13" id="KW-0807">Transducer</keyword>
<feature type="domain" description="G-protein coupled receptors family 2 profile 1" evidence="24">
    <location>
        <begin position="2063"/>
        <end position="2151"/>
    </location>
</feature>
<dbReference type="SMART" id="SM00180">
    <property type="entry name" value="EGF_Lam"/>
    <property type="match status" value="1"/>
</dbReference>
<feature type="transmembrane region" description="Helical" evidence="19">
    <location>
        <begin position="2642"/>
        <end position="2663"/>
    </location>
</feature>
<dbReference type="PROSITE" id="PS50025">
    <property type="entry name" value="LAM_G_DOMAIN"/>
    <property type="match status" value="2"/>
</dbReference>
<keyword evidence="8" id="KW-0297">G-protein coupled receptor</keyword>
<feature type="transmembrane region" description="Helical" evidence="19">
    <location>
        <begin position="2570"/>
        <end position="2591"/>
    </location>
</feature>
<evidence type="ECO:0000256" key="14">
    <source>
        <dbReference type="PROSITE-ProRule" id="PRU00043"/>
    </source>
</evidence>
<organism evidence="27 28">
    <name type="scientific">Aplysia californica</name>
    <name type="common">California sea hare</name>
    <dbReference type="NCBI Taxonomy" id="6500"/>
    <lineage>
        <taxon>Eukaryota</taxon>
        <taxon>Metazoa</taxon>
        <taxon>Spiralia</taxon>
        <taxon>Lophotrochozoa</taxon>
        <taxon>Mollusca</taxon>
        <taxon>Gastropoda</taxon>
        <taxon>Heterobranchia</taxon>
        <taxon>Euthyneura</taxon>
        <taxon>Tectipleura</taxon>
        <taxon>Aplysiida</taxon>
        <taxon>Aplysioidea</taxon>
        <taxon>Aplysiidae</taxon>
        <taxon>Aplysia</taxon>
    </lineage>
</organism>
<protein>
    <submittedName>
        <fullName evidence="28">Cadherin EGF LAG seven-pass G-type receptor 1</fullName>
    </submittedName>
</protein>
<dbReference type="RefSeq" id="XP_012939635.1">
    <property type="nucleotide sequence ID" value="XM_013084181.2"/>
</dbReference>
<evidence type="ECO:0000259" key="20">
    <source>
        <dbReference type="PROSITE" id="PS50025"/>
    </source>
</evidence>
<dbReference type="Proteomes" id="UP000694888">
    <property type="component" value="Unplaced"/>
</dbReference>
<evidence type="ECO:0000256" key="19">
    <source>
        <dbReference type="SAM" id="Phobius"/>
    </source>
</evidence>
<evidence type="ECO:0000256" key="17">
    <source>
        <dbReference type="PROSITE-ProRule" id="PRU00460"/>
    </source>
</evidence>